<dbReference type="GO" id="GO:0031012">
    <property type="term" value="C:extracellular matrix"/>
    <property type="evidence" value="ECO:0007669"/>
    <property type="project" value="InterPro"/>
</dbReference>
<evidence type="ECO:0000256" key="4">
    <source>
        <dbReference type="ARBA" id="ARBA00022833"/>
    </source>
</evidence>
<dbReference type="Proteomes" id="UP000266745">
    <property type="component" value="Chromosome"/>
</dbReference>
<reference evidence="6 7" key="1">
    <citation type="journal article" date="2016" name="Sci. Rep.">
        <title>A novel ammonia-oxidizing archaeon from wastewater treatment plant: Its enrichment, physiological and genomic characteristics.</title>
        <authorList>
            <person name="Li Y."/>
            <person name="Ding K."/>
            <person name="Wen X."/>
            <person name="Zhang B."/>
            <person name="Shen B."/>
            <person name="Yang Y."/>
        </authorList>
    </citation>
    <scope>NUCLEOTIDE SEQUENCE [LARGE SCALE GENOMIC DNA]</scope>
    <source>
        <strain evidence="6 7">SAT1</strain>
    </source>
</reference>
<dbReference type="AlphaFoldDB" id="A0A3G1B925"/>
<dbReference type="GO" id="GO:0004222">
    <property type="term" value="F:metalloendopeptidase activity"/>
    <property type="evidence" value="ECO:0007669"/>
    <property type="project" value="InterPro"/>
</dbReference>
<evidence type="ECO:0000256" key="3">
    <source>
        <dbReference type="ARBA" id="ARBA00022801"/>
    </source>
</evidence>
<keyword evidence="2" id="KW-0479">Metal-binding</keyword>
<dbReference type="SMART" id="SM00235">
    <property type="entry name" value="ZnMc"/>
    <property type="match status" value="1"/>
</dbReference>
<keyword evidence="1" id="KW-0645">Protease</keyword>
<dbReference type="SUPFAM" id="SSF55486">
    <property type="entry name" value="Metalloproteases ('zincins'), catalytic domain"/>
    <property type="match status" value="1"/>
</dbReference>
<evidence type="ECO:0000313" key="7">
    <source>
        <dbReference type="Proteomes" id="UP000266745"/>
    </source>
</evidence>
<protein>
    <recommendedName>
        <fullName evidence="5">Peptidase metallopeptidase domain-containing protein</fullName>
    </recommendedName>
</protein>
<dbReference type="GO" id="GO:0008270">
    <property type="term" value="F:zinc ion binding"/>
    <property type="evidence" value="ECO:0007669"/>
    <property type="project" value="InterPro"/>
</dbReference>
<accession>A0A3G1B925</accession>
<organism evidence="6 7">
    <name type="scientific">Candidatus Nitrosotenuis cloacae</name>
    <dbReference type="NCBI Taxonomy" id="1603555"/>
    <lineage>
        <taxon>Archaea</taxon>
        <taxon>Nitrososphaerota</taxon>
        <taxon>Candidatus Nitrosotenuis</taxon>
    </lineage>
</organism>
<dbReference type="InterPro" id="IPR024079">
    <property type="entry name" value="MetalloPept_cat_dom_sf"/>
</dbReference>
<keyword evidence="3" id="KW-0378">Hydrolase</keyword>
<dbReference type="EMBL" id="CP011097">
    <property type="protein sequence ID" value="AJZ76727.1"/>
    <property type="molecule type" value="Genomic_DNA"/>
</dbReference>
<proteinExistence type="predicted"/>
<dbReference type="InterPro" id="IPR001818">
    <property type="entry name" value="Pept_M10_metallopeptidase"/>
</dbReference>
<dbReference type="InterPro" id="IPR006026">
    <property type="entry name" value="Peptidase_Metallo"/>
</dbReference>
<dbReference type="PRINTS" id="PR00138">
    <property type="entry name" value="MATRIXIN"/>
</dbReference>
<dbReference type="InterPro" id="IPR021190">
    <property type="entry name" value="Pept_M10A"/>
</dbReference>
<evidence type="ECO:0000256" key="1">
    <source>
        <dbReference type="ARBA" id="ARBA00022670"/>
    </source>
</evidence>
<dbReference type="GO" id="GO:0006508">
    <property type="term" value="P:proteolysis"/>
    <property type="evidence" value="ECO:0007669"/>
    <property type="project" value="UniProtKB-KW"/>
</dbReference>
<feature type="domain" description="Peptidase metallopeptidase" evidence="5">
    <location>
        <begin position="65"/>
        <end position="212"/>
    </location>
</feature>
<evidence type="ECO:0000313" key="6">
    <source>
        <dbReference type="EMBL" id="AJZ76727.1"/>
    </source>
</evidence>
<evidence type="ECO:0000256" key="2">
    <source>
        <dbReference type="ARBA" id="ARBA00022723"/>
    </source>
</evidence>
<gene>
    <name evidence="6" type="ORF">SU86_008130</name>
</gene>
<name>A0A3G1B925_9ARCH</name>
<keyword evidence="4" id="KW-0862">Zinc</keyword>
<evidence type="ECO:0000259" key="5">
    <source>
        <dbReference type="SMART" id="SM00235"/>
    </source>
</evidence>
<sequence length="222" mass="24571">MLLTNLVLHGNSSQYVTQYLRGDTIGTWNPWHLAQNEAVTIDIVNEANLSQDKISVVKDAILSTQTVTIDDSVLHKGFEGNTSTYYEGWAGALRSIKQKTKYVIPTQFDFVDNNGRSGDITITLSNERIEGYTGYTRSVTEGNAILKSFIIIYDASNLSDQQLAAIVRHEFGHTIGLGHSTAPEDLMAPTIYMILPYISECDIDAIIGLYDGNQMGEIICQK</sequence>
<dbReference type="KEGG" id="tah:SU86_008130"/>
<dbReference type="Gene3D" id="3.40.390.10">
    <property type="entry name" value="Collagenase (Catalytic Domain)"/>
    <property type="match status" value="1"/>
</dbReference>
<keyword evidence="7" id="KW-1185">Reference proteome</keyword>
<dbReference type="Pfam" id="PF00413">
    <property type="entry name" value="Peptidase_M10"/>
    <property type="match status" value="1"/>
</dbReference>